<keyword evidence="4" id="KW-0158">Chromosome</keyword>
<reference evidence="13 15" key="1">
    <citation type="journal article" date="2008" name="Science">
        <title>The Physcomitrella genome reveals evolutionary insights into the conquest of land by plants.</title>
        <authorList>
            <person name="Rensing S."/>
            <person name="Lang D."/>
            <person name="Zimmer A."/>
            <person name="Terry A."/>
            <person name="Salamov A."/>
            <person name="Shapiro H."/>
            <person name="Nishiyama T."/>
            <person name="Perroud P.-F."/>
            <person name="Lindquist E."/>
            <person name="Kamisugi Y."/>
            <person name="Tanahashi T."/>
            <person name="Sakakibara K."/>
            <person name="Fujita T."/>
            <person name="Oishi K."/>
            <person name="Shin-I T."/>
            <person name="Kuroki Y."/>
            <person name="Toyoda A."/>
            <person name="Suzuki Y."/>
            <person name="Hashimoto A."/>
            <person name="Yamaguchi K."/>
            <person name="Sugano A."/>
            <person name="Kohara Y."/>
            <person name="Fujiyama A."/>
            <person name="Anterola A."/>
            <person name="Aoki S."/>
            <person name="Ashton N."/>
            <person name="Barbazuk W.B."/>
            <person name="Barker E."/>
            <person name="Bennetzen J."/>
            <person name="Bezanilla M."/>
            <person name="Blankenship R."/>
            <person name="Cho S.H."/>
            <person name="Dutcher S."/>
            <person name="Estelle M."/>
            <person name="Fawcett J.A."/>
            <person name="Gundlach H."/>
            <person name="Hanada K."/>
            <person name="Heyl A."/>
            <person name="Hicks K.A."/>
            <person name="Hugh J."/>
            <person name="Lohr M."/>
            <person name="Mayer K."/>
            <person name="Melkozernov A."/>
            <person name="Murata T."/>
            <person name="Nelson D."/>
            <person name="Pils B."/>
            <person name="Prigge M."/>
            <person name="Reiss B."/>
            <person name="Renner T."/>
            <person name="Rombauts S."/>
            <person name="Rushton P."/>
            <person name="Sanderfoot A."/>
            <person name="Schween G."/>
            <person name="Shiu S.-H."/>
            <person name="Stueber K."/>
            <person name="Theodoulou F.L."/>
            <person name="Tu H."/>
            <person name="Van de Peer Y."/>
            <person name="Verrier P.J."/>
            <person name="Waters E."/>
            <person name="Wood A."/>
            <person name="Yang L."/>
            <person name="Cove D."/>
            <person name="Cuming A."/>
            <person name="Hasebe M."/>
            <person name="Lucas S."/>
            <person name="Mishler D.B."/>
            <person name="Reski R."/>
            <person name="Grigoriev I."/>
            <person name="Quatrano R.S."/>
            <person name="Boore J.L."/>
        </authorList>
    </citation>
    <scope>NUCLEOTIDE SEQUENCE [LARGE SCALE GENOMIC DNA]</scope>
    <source>
        <strain evidence="14 15">cv. Gransden 2004</strain>
    </source>
</reference>
<keyword evidence="5" id="KW-0132">Cell division</keyword>
<dbReference type="STRING" id="3218.A0A2K1KWZ4"/>
<dbReference type="PaxDb" id="3218-PP1S198_18V6.1"/>
<dbReference type="GO" id="GO:0042393">
    <property type="term" value="F:histone binding"/>
    <property type="evidence" value="ECO:0000318"/>
    <property type="project" value="GO_Central"/>
</dbReference>
<evidence type="ECO:0000256" key="1">
    <source>
        <dbReference type="ARBA" id="ARBA00004123"/>
    </source>
</evidence>
<dbReference type="GO" id="GO:0010032">
    <property type="term" value="P:meiotic chromosome condensation"/>
    <property type="evidence" value="ECO:0000318"/>
    <property type="project" value="GO_Central"/>
</dbReference>
<feature type="region of interest" description="Disordered" evidence="10">
    <location>
        <begin position="503"/>
        <end position="532"/>
    </location>
</feature>
<keyword evidence="6" id="KW-0498">Mitosis</keyword>
<keyword evidence="15" id="KW-1185">Reference proteome</keyword>
<dbReference type="EMBL" id="ABEU02000003">
    <property type="protein sequence ID" value="PNR58270.1"/>
    <property type="molecule type" value="Genomic_DNA"/>
</dbReference>
<feature type="compositionally biased region" description="Basic and acidic residues" evidence="10">
    <location>
        <begin position="1423"/>
        <end position="1439"/>
    </location>
</feature>
<dbReference type="EnsemblPlants" id="Pp3c3_32300V3.3">
    <property type="protein sequence ID" value="Pp3c3_32300V3.3"/>
    <property type="gene ID" value="Pp3c3_32300"/>
</dbReference>
<feature type="compositionally biased region" description="Polar residues" evidence="10">
    <location>
        <begin position="1440"/>
        <end position="1449"/>
    </location>
</feature>
<dbReference type="InterPro" id="IPR007673">
    <property type="entry name" value="Condensin_cplx_su1"/>
</dbReference>
<dbReference type="PANTHER" id="PTHR14222">
    <property type="entry name" value="CONDENSIN"/>
    <property type="match status" value="1"/>
</dbReference>
<dbReference type="InterPro" id="IPR032682">
    <property type="entry name" value="Cnd1_C"/>
</dbReference>
<dbReference type="EnsemblPlants" id="Pp3c3_32300V3.2">
    <property type="protein sequence ID" value="Pp3c3_32300V3.2"/>
    <property type="gene ID" value="Pp3c3_32300"/>
</dbReference>
<dbReference type="GO" id="GO:0051301">
    <property type="term" value="P:cell division"/>
    <property type="evidence" value="ECO:0007669"/>
    <property type="project" value="UniProtKB-KW"/>
</dbReference>
<keyword evidence="7" id="KW-0226">DNA condensation</keyword>
<dbReference type="GO" id="GO:0000796">
    <property type="term" value="C:condensin complex"/>
    <property type="evidence" value="ECO:0000318"/>
    <property type="project" value="GO_Central"/>
</dbReference>
<feature type="compositionally biased region" description="Polar residues" evidence="10">
    <location>
        <begin position="1361"/>
        <end position="1371"/>
    </location>
</feature>
<dbReference type="KEGG" id="ppp:112280437"/>
<dbReference type="GO" id="GO:0005634">
    <property type="term" value="C:nucleus"/>
    <property type="evidence" value="ECO:0007669"/>
    <property type="project" value="UniProtKB-SubCell"/>
</dbReference>
<evidence type="ECO:0000256" key="6">
    <source>
        <dbReference type="ARBA" id="ARBA00022776"/>
    </source>
</evidence>
<feature type="compositionally biased region" description="Acidic residues" evidence="10">
    <location>
        <begin position="1294"/>
        <end position="1308"/>
    </location>
</feature>
<keyword evidence="8" id="KW-0539">Nucleus</keyword>
<feature type="compositionally biased region" description="Polar residues" evidence="10">
    <location>
        <begin position="513"/>
        <end position="524"/>
    </location>
</feature>
<dbReference type="EnsemblPlants" id="Pp3c3_32300V3.1">
    <property type="protein sequence ID" value="Pp3c3_32300V3.1"/>
    <property type="gene ID" value="Pp3c3_32300"/>
</dbReference>
<feature type="domain" description="Condensin complex subunit 1 N-terminal" evidence="12">
    <location>
        <begin position="81"/>
        <end position="246"/>
    </location>
</feature>
<feature type="region of interest" description="Disordered" evidence="10">
    <location>
        <begin position="810"/>
        <end position="834"/>
    </location>
</feature>
<dbReference type="RefSeq" id="XP_024371707.1">
    <property type="nucleotide sequence ID" value="XM_024515939.2"/>
</dbReference>
<evidence type="ECO:0000256" key="3">
    <source>
        <dbReference type="ARBA" id="ARBA00009606"/>
    </source>
</evidence>
<evidence type="ECO:0000256" key="9">
    <source>
        <dbReference type="ARBA" id="ARBA00023306"/>
    </source>
</evidence>
<evidence type="ECO:0000313" key="14">
    <source>
        <dbReference type="EnsemblPlants" id="Pp3c3_32300V3.1"/>
    </source>
</evidence>
<feature type="compositionally biased region" description="Polar residues" evidence="10">
    <location>
        <begin position="1241"/>
        <end position="1259"/>
    </location>
</feature>
<evidence type="ECO:0000256" key="2">
    <source>
        <dbReference type="ARBA" id="ARBA00004286"/>
    </source>
</evidence>
<evidence type="ECO:0000259" key="11">
    <source>
        <dbReference type="Pfam" id="PF12717"/>
    </source>
</evidence>
<comment type="subcellular location">
    <subcellularLocation>
        <location evidence="2">Chromosome</location>
    </subcellularLocation>
    <subcellularLocation>
        <location evidence="1">Nucleus</location>
    </subcellularLocation>
</comment>
<dbReference type="InterPro" id="IPR026971">
    <property type="entry name" value="CND1/NCAPD3"/>
</dbReference>
<reference evidence="14" key="3">
    <citation type="submission" date="2020-12" db="UniProtKB">
        <authorList>
            <consortium name="EnsemblPlants"/>
        </authorList>
    </citation>
    <scope>IDENTIFICATION</scope>
</reference>
<dbReference type="PANTHER" id="PTHR14222:SF2">
    <property type="entry name" value="CONDENSIN COMPLEX SUBUNIT 1"/>
    <property type="match status" value="1"/>
</dbReference>
<evidence type="ECO:0000256" key="8">
    <source>
        <dbReference type="ARBA" id="ARBA00023242"/>
    </source>
</evidence>
<dbReference type="InterPro" id="IPR024324">
    <property type="entry name" value="Condensin_cplx_su1_N"/>
</dbReference>
<protein>
    <submittedName>
        <fullName evidence="13 14">Uncharacterized protein</fullName>
    </submittedName>
</protein>
<comment type="similarity">
    <text evidence="3">Belongs to the CND1 (condensin subunit 1) family.</text>
</comment>
<feature type="region of interest" description="Disordered" evidence="10">
    <location>
        <begin position="1331"/>
        <end position="1581"/>
    </location>
</feature>
<dbReference type="PIRSF" id="PIRSF017127">
    <property type="entry name" value="Condensin_D2"/>
    <property type="match status" value="1"/>
</dbReference>
<dbReference type="Gramene" id="Pp3c3_32300V3.3">
    <property type="protein sequence ID" value="Pp3c3_32300V3.3"/>
    <property type="gene ID" value="Pp3c3_32300"/>
</dbReference>
<evidence type="ECO:0000259" key="12">
    <source>
        <dbReference type="Pfam" id="PF12922"/>
    </source>
</evidence>
<dbReference type="GO" id="GO:0000779">
    <property type="term" value="C:condensed chromosome, centromeric region"/>
    <property type="evidence" value="ECO:0000318"/>
    <property type="project" value="GO_Central"/>
</dbReference>
<dbReference type="InterPro" id="IPR016024">
    <property type="entry name" value="ARM-type_fold"/>
</dbReference>
<accession>A0A2K1KWZ4</accession>
<feature type="compositionally biased region" description="Low complexity" evidence="10">
    <location>
        <begin position="1508"/>
        <end position="1518"/>
    </location>
</feature>
<dbReference type="GeneID" id="112280437"/>
<evidence type="ECO:0000313" key="15">
    <source>
        <dbReference type="Proteomes" id="UP000006727"/>
    </source>
</evidence>
<dbReference type="Gramene" id="Pp3c3_32300V3.5">
    <property type="protein sequence ID" value="Pp3c3_32300V3.5"/>
    <property type="gene ID" value="Pp3c3_32300"/>
</dbReference>
<gene>
    <name evidence="14" type="primary">LOC112280437</name>
    <name evidence="13" type="ORF">PHYPA_005265</name>
</gene>
<keyword evidence="9" id="KW-0131">Cell cycle</keyword>
<proteinExistence type="inferred from homology"/>
<feature type="region of interest" description="Disordered" evidence="10">
    <location>
        <begin position="1236"/>
        <end position="1308"/>
    </location>
</feature>
<feature type="compositionally biased region" description="Polar residues" evidence="10">
    <location>
        <begin position="1411"/>
        <end position="1421"/>
    </location>
</feature>
<evidence type="ECO:0000256" key="7">
    <source>
        <dbReference type="ARBA" id="ARBA00023067"/>
    </source>
</evidence>
<dbReference type="SUPFAM" id="SSF48371">
    <property type="entry name" value="ARM repeat"/>
    <property type="match status" value="1"/>
</dbReference>
<sequence length="1581" mass="176124">MAPVFVIPTALRDLESPGENGERLCAQEFTDVENFSAGEINDLVKGVAYALAEKEVCCIEEQYIFDQVYSLVRGFSSLDSSARGSLVESLCSNFAVLNPSITALSYASNESSEDAAYMLQQMQSHRNALKIYTYFLHSILVVEEAAEVESVAKPPPKGKKSQPRRAHVPAKWNWDVHRMRIVRLLATALQLDLRQLYSMAQPEDDLIAFFSKAAFSLLEKPAYVKEKDLKDALCNIVAACAAKYDYVVPVTSTILNLLHKHEHLSVYLAEVVALAEEKYHNSSLPVAVLREIGHIDPDDFKRDNSGADSVSSFLVAMAERLPKLMTVNLSIITPHLDGESYKMRNGIVQVIGTLIIKASKDPSVDAVGDEMARLRSKQGMVDILLERARDKSSYTRSKVLQTWANLCVESAVSIGHWNLVAHVAAGRLEDKGAIVRKSALQLLTTLLQFNPFGPSLRIGPFEATLQQYKEKLKEMELASSTANEAETHLAEAEGGLDGKVLSEEGTADPVESTPGTQYVDSSQVEPYAPTPADIGGLEQTRTLVASLESGLQFTRCIAGVMDVLKQLLASSSSDDVKHAITLLILARQFEIDGAEESLRTMLPLVFSQEKSVYEAVEGAFTSLYMKRSPSETALNLITLTLDASIGDLASIEALVSKFTTKGDISHGTVAALWNCFTFNAPDITPQKSRGALVILCMAAKSQPRIINSHLQSVMDIGLGRRAREDPLLARYACIALQRLSDDDRVGLGYNHKIFSILSSLIIGPGLPEEGWYSAAEQAINAIYYLHPTPEKFCSGLLFKFCKSVFGSIEKKPDESSSLEDPTTSEDRVSGIPARVESDRLGPKASTLSRFLFVLAHIALKHLVYVESCVRKVRKVRADKEKAAADAAADLQASGDLSASQEASIKSKVESIDAELGLAASEDARLDSLMEKTEFEIISGESNRKFLIGAMAPIVAKICRNSSLMQQYPRLRTSAMLALCKLMAINADFCDQNLQLLFTVAQSSGEAAVRSNCIIALGDLAFRFPNVLEPWTEHMYSRLNDKDRKVRKNAVLVLTHLILNDMVKVKGHISEMVLRLEDEDERIQNLVKLFFHELSNKGNNPIYNLLPEILSRLSSQMELPQETFRNVMQFLINAITKDKQKEGLFEKFCHRFPGTSDAKQWKDLSYCMSQLTYTDKSLKRMIELFPKYQNALGEEEVVEHFKSIIAKAKKFAKPEVKALADDFELRISTFHEERKEHDLAVQNAQAHQSKSYVRTDNPHAQDSGLIGDQDCEEETEVKNIRTRRATAPTNNYDDKSEDDVTTDDDIDENQELDSVAKVVRRRSLETRSVLDVGRNGEEAQSSSGSEMSIGAASASDEVGNGIQIQQASNGANLQRPERKRSSRTRSSRDALEDSTEVNNTYEPINTEDHRSQNLTNTENYRSQKYIDTEEYRSQQEHDSSTDSGLSQASQKLRARPKMKTRRAQRLQESDEEEREELVQQSEDSNTQMPEPRFRRLVRKQQVESDDDQAQLTQQTAETAMEILKPVVTRKTWKQSAQASEADDSENNSQDSRARSTRSQHQSVASKKPQTTRRRRSPLEELS</sequence>
<dbReference type="Proteomes" id="UP000006727">
    <property type="component" value="Chromosome 3"/>
</dbReference>
<feature type="domain" description="Condensin complex subunit 1 C-terminal" evidence="11">
    <location>
        <begin position="1008"/>
        <end position="1168"/>
    </location>
</feature>
<dbReference type="OrthoDB" id="436262at2759"/>
<organism evidence="13">
    <name type="scientific">Physcomitrium patens</name>
    <name type="common">Spreading-leaved earth moss</name>
    <name type="synonym">Physcomitrella patens</name>
    <dbReference type="NCBI Taxonomy" id="3218"/>
    <lineage>
        <taxon>Eukaryota</taxon>
        <taxon>Viridiplantae</taxon>
        <taxon>Streptophyta</taxon>
        <taxon>Embryophyta</taxon>
        <taxon>Bryophyta</taxon>
        <taxon>Bryophytina</taxon>
        <taxon>Bryopsida</taxon>
        <taxon>Funariidae</taxon>
        <taxon>Funariales</taxon>
        <taxon>Funariaceae</taxon>
        <taxon>Physcomitrium</taxon>
    </lineage>
</organism>
<evidence type="ECO:0000313" key="13">
    <source>
        <dbReference type="EMBL" id="PNR58270.1"/>
    </source>
</evidence>
<reference evidence="13 15" key="2">
    <citation type="journal article" date="2018" name="Plant J.">
        <title>The Physcomitrella patens chromosome-scale assembly reveals moss genome structure and evolution.</title>
        <authorList>
            <person name="Lang D."/>
            <person name="Ullrich K.K."/>
            <person name="Murat F."/>
            <person name="Fuchs J."/>
            <person name="Jenkins J."/>
            <person name="Haas F.B."/>
            <person name="Piednoel M."/>
            <person name="Gundlach H."/>
            <person name="Van Bel M."/>
            <person name="Meyberg R."/>
            <person name="Vives C."/>
            <person name="Morata J."/>
            <person name="Symeonidi A."/>
            <person name="Hiss M."/>
            <person name="Muchero W."/>
            <person name="Kamisugi Y."/>
            <person name="Saleh O."/>
            <person name="Blanc G."/>
            <person name="Decker E.L."/>
            <person name="van Gessel N."/>
            <person name="Grimwood J."/>
            <person name="Hayes R.D."/>
            <person name="Graham S.W."/>
            <person name="Gunter L.E."/>
            <person name="McDaniel S.F."/>
            <person name="Hoernstein S.N.W."/>
            <person name="Larsson A."/>
            <person name="Li F.W."/>
            <person name="Perroud P.F."/>
            <person name="Phillips J."/>
            <person name="Ranjan P."/>
            <person name="Rokshar D.S."/>
            <person name="Rothfels C.J."/>
            <person name="Schneider L."/>
            <person name="Shu S."/>
            <person name="Stevenson D.W."/>
            <person name="Thummler F."/>
            <person name="Tillich M."/>
            <person name="Villarreal Aguilar J.C."/>
            <person name="Widiez T."/>
            <person name="Wong G.K."/>
            <person name="Wymore A."/>
            <person name="Zhang Y."/>
            <person name="Zimmer A.D."/>
            <person name="Quatrano R.S."/>
            <person name="Mayer K.F.X."/>
            <person name="Goodstein D."/>
            <person name="Casacuberta J.M."/>
            <person name="Vandepoele K."/>
            <person name="Reski R."/>
            <person name="Cuming A.C."/>
            <person name="Tuskan G.A."/>
            <person name="Maumus F."/>
            <person name="Salse J."/>
            <person name="Schmutz J."/>
            <person name="Rensing S.A."/>
        </authorList>
    </citation>
    <scope>NUCLEOTIDE SEQUENCE [LARGE SCALE GENOMIC DNA]</scope>
    <source>
        <strain evidence="14 15">cv. Gransden 2004</strain>
    </source>
</reference>
<dbReference type="FunFam" id="1.25.10.10:FF:001275">
    <property type="entry name" value="Condensin complex subunit 1"/>
    <property type="match status" value="1"/>
</dbReference>
<dbReference type="Pfam" id="PF12922">
    <property type="entry name" value="Cnd1_N"/>
    <property type="match status" value="1"/>
</dbReference>
<dbReference type="Gramene" id="Pp3c3_32300V3.2">
    <property type="protein sequence ID" value="Pp3c3_32300V3.2"/>
    <property type="gene ID" value="Pp3c3_32300"/>
</dbReference>
<dbReference type="EnsemblPlants" id="Pp3c3_32300V3.5">
    <property type="protein sequence ID" value="Pp3c3_32300V3.5"/>
    <property type="gene ID" value="Pp3c3_32300"/>
</dbReference>
<dbReference type="FunCoup" id="A0A2K1KWZ4">
    <property type="interactions" value="2157"/>
</dbReference>
<dbReference type="Gene3D" id="1.25.10.10">
    <property type="entry name" value="Leucine-rich Repeat Variant"/>
    <property type="match status" value="1"/>
</dbReference>
<name>A0A2K1KWZ4_PHYPA</name>
<evidence type="ECO:0000256" key="5">
    <source>
        <dbReference type="ARBA" id="ARBA00022618"/>
    </source>
</evidence>
<dbReference type="InterPro" id="IPR011989">
    <property type="entry name" value="ARM-like"/>
</dbReference>
<feature type="compositionally biased region" description="Polar residues" evidence="10">
    <location>
        <begin position="1545"/>
        <end position="1567"/>
    </location>
</feature>
<evidence type="ECO:0000256" key="4">
    <source>
        <dbReference type="ARBA" id="ARBA00022454"/>
    </source>
</evidence>
<evidence type="ECO:0000256" key="10">
    <source>
        <dbReference type="SAM" id="MobiDB-lite"/>
    </source>
</evidence>
<dbReference type="Pfam" id="PF12717">
    <property type="entry name" value="Cnd1"/>
    <property type="match status" value="1"/>
</dbReference>
<feature type="compositionally biased region" description="Basic residues" evidence="10">
    <location>
        <begin position="1451"/>
        <end position="1463"/>
    </location>
</feature>
<dbReference type="GO" id="GO:0007076">
    <property type="term" value="P:mitotic chromosome condensation"/>
    <property type="evidence" value="ECO:0000318"/>
    <property type="project" value="GO_Central"/>
</dbReference>
<dbReference type="Gramene" id="Pp3c3_32300V3.1">
    <property type="protein sequence ID" value="Pp3c3_32300V3.1"/>
    <property type="gene ID" value="Pp3c3_32300"/>
</dbReference>